<comment type="caution">
    <text evidence="2">The sequence shown here is derived from an EMBL/GenBank/DDBJ whole genome shotgun (WGS) entry which is preliminary data.</text>
</comment>
<evidence type="ECO:0000256" key="1">
    <source>
        <dbReference type="SAM" id="MobiDB-lite"/>
    </source>
</evidence>
<dbReference type="EMBL" id="FCON02000013">
    <property type="protein sequence ID" value="SAL38587.1"/>
    <property type="molecule type" value="Genomic_DNA"/>
</dbReference>
<proteinExistence type="predicted"/>
<evidence type="ECO:0000313" key="2">
    <source>
        <dbReference type="EMBL" id="SAL38587.1"/>
    </source>
</evidence>
<protein>
    <submittedName>
        <fullName evidence="2">Uncharacterized protein</fullName>
    </submittedName>
</protein>
<reference evidence="2" key="1">
    <citation type="submission" date="2016-01" db="EMBL/GenBank/DDBJ databases">
        <authorList>
            <person name="Peeters C."/>
        </authorList>
    </citation>
    <scope>NUCLEOTIDE SEQUENCE [LARGE SCALE GENOMIC DNA]</scope>
    <source>
        <strain evidence="2">LMG 22940</strain>
    </source>
</reference>
<dbReference type="AlphaFoldDB" id="A0A158H390"/>
<accession>A0A158H390</accession>
<gene>
    <name evidence="2" type="ORF">AWB68_01688</name>
</gene>
<keyword evidence="3" id="KW-1185">Reference proteome</keyword>
<organism evidence="2 3">
    <name type="scientific">Caballeronia choica</name>
    <dbReference type="NCBI Taxonomy" id="326476"/>
    <lineage>
        <taxon>Bacteria</taxon>
        <taxon>Pseudomonadati</taxon>
        <taxon>Pseudomonadota</taxon>
        <taxon>Betaproteobacteria</taxon>
        <taxon>Burkholderiales</taxon>
        <taxon>Burkholderiaceae</taxon>
        <taxon>Caballeronia</taxon>
    </lineage>
</organism>
<dbReference type="Proteomes" id="UP000054770">
    <property type="component" value="Unassembled WGS sequence"/>
</dbReference>
<evidence type="ECO:0000313" key="3">
    <source>
        <dbReference type="Proteomes" id="UP000054770"/>
    </source>
</evidence>
<name>A0A158H390_9BURK</name>
<sequence length="216" mass="23100">MATKSKAKSEPQKQIPKIPDKAVDPVKRTAFFAASPFIRGGAAAEKYAQPMFGDVMLDAYLAELREQTDAVKAGDMSGVETMLMTQANTLDMIFNQLARKAAGCEFLNQFQAHLILALKAQAQSRATLEALAEIRNPRPVAFVRQANIANGPQQVNNGAKDSAPPDTRARGQNGEPTNELLTDERDGQTLDPGSTGAAGESHPSLATVGKLNRPAQ</sequence>
<dbReference type="OrthoDB" id="8545738at2"/>
<dbReference type="RefSeq" id="WP_087643897.1">
    <property type="nucleotide sequence ID" value="NZ_FCON02000013.1"/>
</dbReference>
<feature type="region of interest" description="Disordered" evidence="1">
    <location>
        <begin position="148"/>
        <end position="216"/>
    </location>
</feature>
<feature type="region of interest" description="Disordered" evidence="1">
    <location>
        <begin position="1"/>
        <end position="21"/>
    </location>
</feature>
<feature type="compositionally biased region" description="Polar residues" evidence="1">
    <location>
        <begin position="148"/>
        <end position="159"/>
    </location>
</feature>